<sequence length="464" mass="52261">MGSDRGLFKPLEANRGGMALSVTLFFDVASPYCYIAHEILVRYQDLVGLDIRLIPVSLDHLFKIAGNNLPERACPNKKLYVESDLVSYAEFSQVKLHSSAEYKFNTRLAQALLVLLREKFPTNFQEYLSALWEAAQERGLDVSDHKVLANTLEAAFANPPDAQKLISKASTYLSLLDKNTQDAYRAGAYGLPYMTTQHHETGQSMGFFGCGRIEMALASLGLGYQGPVPTRAPIWAPIRPHARLQFAFDVLSPYAYFAYKIFKRYERIWALDIDYIPVHMPTLFQESGNHGPIYGCENKKIYTLKDLPLLAKHFNVALRIPDKFPCNTIPCQALLLIIKERCPSMFDHALELLWDATMSLNMRVEDPAVILAIVRPIFSPSIPLQDWVVEAYGPIATERIIVATKSLVARGAHGLPYFITQTSQNTHERHFFGSDRIDALAHHLHLPYHYTIPESTSLGLMSSL</sequence>
<keyword evidence="1" id="KW-0808">Transferase</keyword>
<name>A0ACC2U3Y6_9FUNG</name>
<dbReference type="Proteomes" id="UP001165960">
    <property type="component" value="Unassembled WGS sequence"/>
</dbReference>
<dbReference type="EC" id="2.5.1.18" evidence="1"/>
<organism evidence="1 2">
    <name type="scientific">Entomophthora muscae</name>
    <dbReference type="NCBI Taxonomy" id="34485"/>
    <lineage>
        <taxon>Eukaryota</taxon>
        <taxon>Fungi</taxon>
        <taxon>Fungi incertae sedis</taxon>
        <taxon>Zoopagomycota</taxon>
        <taxon>Entomophthoromycotina</taxon>
        <taxon>Entomophthoromycetes</taxon>
        <taxon>Entomophthorales</taxon>
        <taxon>Entomophthoraceae</taxon>
        <taxon>Entomophthora</taxon>
    </lineage>
</organism>
<proteinExistence type="predicted"/>
<accession>A0ACC2U3Y6</accession>
<reference evidence="1" key="1">
    <citation type="submission" date="2022-04" db="EMBL/GenBank/DDBJ databases">
        <title>Genome of the entomopathogenic fungus Entomophthora muscae.</title>
        <authorList>
            <person name="Elya C."/>
            <person name="Lovett B.R."/>
            <person name="Lee E."/>
            <person name="Macias A.M."/>
            <person name="Hajek A.E."/>
            <person name="De Bivort B.L."/>
            <person name="Kasson M.T."/>
            <person name="De Fine Licht H.H."/>
            <person name="Stajich J.E."/>
        </authorList>
    </citation>
    <scope>NUCLEOTIDE SEQUENCE</scope>
    <source>
        <strain evidence="1">Berkeley</strain>
    </source>
</reference>
<evidence type="ECO:0000313" key="2">
    <source>
        <dbReference type="Proteomes" id="UP001165960"/>
    </source>
</evidence>
<dbReference type="EMBL" id="QTSX02001465">
    <property type="protein sequence ID" value="KAJ9081634.1"/>
    <property type="molecule type" value="Genomic_DNA"/>
</dbReference>
<keyword evidence="2" id="KW-1185">Reference proteome</keyword>
<gene>
    <name evidence="1" type="primary">GSTK1_1</name>
    <name evidence="1" type="ORF">DSO57_1012517</name>
</gene>
<evidence type="ECO:0000313" key="1">
    <source>
        <dbReference type="EMBL" id="KAJ9081634.1"/>
    </source>
</evidence>
<comment type="caution">
    <text evidence="1">The sequence shown here is derived from an EMBL/GenBank/DDBJ whole genome shotgun (WGS) entry which is preliminary data.</text>
</comment>
<protein>
    <submittedName>
        <fullName evidence="1">Glutathione S-transferase kappa 1</fullName>
        <ecNumber evidence="1">2.5.1.18</ecNumber>
    </submittedName>
</protein>